<dbReference type="PANTHER" id="PTHR31286">
    <property type="entry name" value="GLYCINE-RICH CELL WALL STRUCTURAL PROTEIN 1.8-LIKE"/>
    <property type="match status" value="1"/>
</dbReference>
<evidence type="ECO:0000313" key="2">
    <source>
        <dbReference type="EMBL" id="GMI67915.1"/>
    </source>
</evidence>
<dbReference type="PANTHER" id="PTHR31286:SF153">
    <property type="entry name" value="DUF4283 DOMAIN PROTEIN"/>
    <property type="match status" value="1"/>
</dbReference>
<dbReference type="Proteomes" id="UP001165190">
    <property type="component" value="Unassembled WGS sequence"/>
</dbReference>
<comment type="caution">
    <text evidence="2">The sequence shown here is derived from an EMBL/GenBank/DDBJ whole genome shotgun (WGS) entry which is preliminary data.</text>
</comment>
<name>A0A9W7H1U0_HIBTR</name>
<accession>A0A9W7H1U0</accession>
<organism evidence="2 3">
    <name type="scientific">Hibiscus trionum</name>
    <name type="common">Flower of an hour</name>
    <dbReference type="NCBI Taxonomy" id="183268"/>
    <lineage>
        <taxon>Eukaryota</taxon>
        <taxon>Viridiplantae</taxon>
        <taxon>Streptophyta</taxon>
        <taxon>Embryophyta</taxon>
        <taxon>Tracheophyta</taxon>
        <taxon>Spermatophyta</taxon>
        <taxon>Magnoliopsida</taxon>
        <taxon>eudicotyledons</taxon>
        <taxon>Gunneridae</taxon>
        <taxon>Pentapetalae</taxon>
        <taxon>rosids</taxon>
        <taxon>malvids</taxon>
        <taxon>Malvales</taxon>
        <taxon>Malvaceae</taxon>
        <taxon>Malvoideae</taxon>
        <taxon>Hibiscus</taxon>
    </lineage>
</organism>
<gene>
    <name evidence="2" type="ORF">HRI_000460800</name>
</gene>
<evidence type="ECO:0000313" key="3">
    <source>
        <dbReference type="Proteomes" id="UP001165190"/>
    </source>
</evidence>
<dbReference type="OrthoDB" id="1748760at2759"/>
<dbReference type="InterPro" id="IPR025558">
    <property type="entry name" value="DUF4283"/>
</dbReference>
<feature type="domain" description="DUF4283" evidence="1">
    <location>
        <begin position="33"/>
        <end position="111"/>
    </location>
</feature>
<dbReference type="Pfam" id="PF14111">
    <property type="entry name" value="DUF4283"/>
    <property type="match status" value="1"/>
</dbReference>
<reference evidence="2" key="1">
    <citation type="submission" date="2023-05" db="EMBL/GenBank/DDBJ databases">
        <title>Genome and transcriptome analyses reveal genes involved in the formation of fine ridges on petal epidermal cells in Hibiscus trionum.</title>
        <authorList>
            <person name="Koshimizu S."/>
            <person name="Masuda S."/>
            <person name="Ishii T."/>
            <person name="Shirasu K."/>
            <person name="Hoshino A."/>
            <person name="Arita M."/>
        </authorList>
    </citation>
    <scope>NUCLEOTIDE SEQUENCE</scope>
    <source>
        <strain evidence="2">Hamamatsu line</strain>
    </source>
</reference>
<keyword evidence="3" id="KW-1185">Reference proteome</keyword>
<proteinExistence type="predicted"/>
<protein>
    <recommendedName>
        <fullName evidence="1">DUF4283 domain-containing protein</fullName>
    </recommendedName>
</protein>
<dbReference type="AlphaFoldDB" id="A0A9W7H1U0"/>
<evidence type="ECO:0000259" key="1">
    <source>
        <dbReference type="Pfam" id="PF14111"/>
    </source>
</evidence>
<dbReference type="InterPro" id="IPR040256">
    <property type="entry name" value="At4g02000-like"/>
</dbReference>
<sequence>MESELAALSIEEGEEEILELPPEIQEVPDPYALCLVGRFLTSSVIHFLAMRNTMADLWHPLGGITITDIGEKRFCFKFYHEVDVSRVMEGSPWFFNNHLLLMHRLLPGEDPLLVSLDHAYFWVQIHDLPPGLMSEAMARQFGNFIGQFVEYDSKLVISGRKQLLS</sequence>
<dbReference type="EMBL" id="BSYR01000006">
    <property type="protein sequence ID" value="GMI67915.1"/>
    <property type="molecule type" value="Genomic_DNA"/>
</dbReference>